<dbReference type="EMBL" id="LR881470">
    <property type="protein sequence ID" value="CAD5333092.1"/>
    <property type="molecule type" value="Genomic_DNA"/>
</dbReference>
<evidence type="ECO:0000313" key="1">
    <source>
        <dbReference type="EMBL" id="CAD5333092.1"/>
    </source>
</evidence>
<organism evidence="1 2">
    <name type="scientific">Arabidopsis thaliana</name>
    <name type="common">Mouse-ear cress</name>
    <dbReference type="NCBI Taxonomy" id="3702"/>
    <lineage>
        <taxon>Eukaryota</taxon>
        <taxon>Viridiplantae</taxon>
        <taxon>Streptophyta</taxon>
        <taxon>Embryophyta</taxon>
        <taxon>Tracheophyta</taxon>
        <taxon>Spermatophyta</taxon>
        <taxon>Magnoliopsida</taxon>
        <taxon>eudicotyledons</taxon>
        <taxon>Gunneridae</taxon>
        <taxon>Pentapetalae</taxon>
        <taxon>rosids</taxon>
        <taxon>malvids</taxon>
        <taxon>Brassicales</taxon>
        <taxon>Brassicaceae</taxon>
        <taxon>Camelineae</taxon>
        <taxon>Arabidopsis</taxon>
    </lineage>
</organism>
<gene>
    <name evidence="1" type="ORF">AT9943_LOCUS20467</name>
</gene>
<dbReference type="Proteomes" id="UP000516314">
    <property type="component" value="Chromosome 5"/>
</dbReference>
<name>A0A7G2FBE4_ARATH</name>
<protein>
    <submittedName>
        <fullName evidence="1">(thale cress) hypothetical protein</fullName>
    </submittedName>
</protein>
<reference evidence="1 2" key="1">
    <citation type="submission" date="2020-09" db="EMBL/GenBank/DDBJ databases">
        <authorList>
            <person name="Ashkenazy H."/>
        </authorList>
    </citation>
    <scope>NUCLEOTIDE SEQUENCE [LARGE SCALE GENOMIC DNA]</scope>
    <source>
        <strain evidence="2">cv. Cdm-0</strain>
    </source>
</reference>
<sequence length="60" mass="6945">MAMIGKGGVPMDTFMRYSPLFEVRSICGCGVLSFSVKWKTRLTDQWIAFRRRWEEVSIGL</sequence>
<dbReference type="AlphaFoldDB" id="A0A7G2FBE4"/>
<accession>A0A7G2FBE4</accession>
<evidence type="ECO:0000313" key="2">
    <source>
        <dbReference type="Proteomes" id="UP000516314"/>
    </source>
</evidence>
<proteinExistence type="predicted"/>